<dbReference type="EMBL" id="CP071709">
    <property type="protein sequence ID" value="QVY62325.1"/>
    <property type="molecule type" value="Genomic_DNA"/>
</dbReference>
<dbReference type="Proteomes" id="UP000679247">
    <property type="component" value="Chromosome"/>
</dbReference>
<organism evidence="1 2">
    <name type="scientific">Cytobacillus gottheilii</name>
    <dbReference type="NCBI Taxonomy" id="859144"/>
    <lineage>
        <taxon>Bacteria</taxon>
        <taxon>Bacillati</taxon>
        <taxon>Bacillota</taxon>
        <taxon>Bacilli</taxon>
        <taxon>Bacillales</taxon>
        <taxon>Bacillaceae</taxon>
        <taxon>Cytobacillus</taxon>
    </lineage>
</organism>
<evidence type="ECO:0000313" key="2">
    <source>
        <dbReference type="Proteomes" id="UP000679247"/>
    </source>
</evidence>
<sequence>MGKSLFWKGIFYGAIAGGALTMLDKSTRESTAAFCKKTASSTAYYVKNPNETFNNVKEFSARVKIAAQQVSEDVAFIAETVEELREAAPQVTTLVENTKSAFKGEKGLHIENEVNEWDKLTEV</sequence>
<keyword evidence="2" id="KW-1185">Reference proteome</keyword>
<reference evidence="1 2" key="1">
    <citation type="submission" date="2021-03" db="EMBL/GenBank/DDBJ databases">
        <title>The first data on the complete genome of the tetrodotoxin-producing bacterium.</title>
        <authorList>
            <person name="Melnikova D.I."/>
            <person name="Nijland R."/>
            <person name="Magarlamov T.Y."/>
        </authorList>
    </citation>
    <scope>NUCLEOTIDE SEQUENCE [LARGE SCALE GENOMIC DNA]</scope>
    <source>
        <strain evidence="1 2">1839</strain>
    </source>
</reference>
<gene>
    <name evidence="1" type="ORF">J1899_04260</name>
</gene>
<name>A0ABX8FE80_9BACI</name>
<dbReference type="RefSeq" id="WP_214477817.1">
    <property type="nucleotide sequence ID" value="NZ_CANKUS010000033.1"/>
</dbReference>
<proteinExistence type="predicted"/>
<protein>
    <submittedName>
        <fullName evidence="1">YtxH domain-containing protein</fullName>
    </submittedName>
</protein>
<accession>A0ABX8FE80</accession>
<evidence type="ECO:0000313" key="1">
    <source>
        <dbReference type="EMBL" id="QVY62325.1"/>
    </source>
</evidence>